<name>A0A2U1MUE1_ARTAN</name>
<evidence type="ECO:0000256" key="1">
    <source>
        <dbReference type="SAM" id="Phobius"/>
    </source>
</evidence>
<evidence type="ECO:0000313" key="2">
    <source>
        <dbReference type="EMBL" id="PWA64869.1"/>
    </source>
</evidence>
<sequence length="128" mass="14292">MFFVVGSVPFAIFASFGAASNIMLMFFMAVHAGWPDKSKLHFMPEVALGVLTLLGLIIMSWDSFKASVRDCSAMLVNSGSRCCERLDASVALFFENQWARLRVYFRGLFGAVNPTQEDLELARLDRNV</sequence>
<dbReference type="EMBL" id="PKPP01004337">
    <property type="protein sequence ID" value="PWA64869.1"/>
    <property type="molecule type" value="Genomic_DNA"/>
</dbReference>
<proteinExistence type="predicted"/>
<keyword evidence="3" id="KW-1185">Reference proteome</keyword>
<comment type="caution">
    <text evidence="2">The sequence shown here is derived from an EMBL/GenBank/DDBJ whole genome shotgun (WGS) entry which is preliminary data.</text>
</comment>
<keyword evidence="1" id="KW-1133">Transmembrane helix</keyword>
<reference evidence="2 3" key="1">
    <citation type="journal article" date="2018" name="Mol. Plant">
        <title>The genome of Artemisia annua provides insight into the evolution of Asteraceae family and artemisinin biosynthesis.</title>
        <authorList>
            <person name="Shen Q."/>
            <person name="Zhang L."/>
            <person name="Liao Z."/>
            <person name="Wang S."/>
            <person name="Yan T."/>
            <person name="Shi P."/>
            <person name="Liu M."/>
            <person name="Fu X."/>
            <person name="Pan Q."/>
            <person name="Wang Y."/>
            <person name="Lv Z."/>
            <person name="Lu X."/>
            <person name="Zhang F."/>
            <person name="Jiang W."/>
            <person name="Ma Y."/>
            <person name="Chen M."/>
            <person name="Hao X."/>
            <person name="Li L."/>
            <person name="Tang Y."/>
            <person name="Lv G."/>
            <person name="Zhou Y."/>
            <person name="Sun X."/>
            <person name="Brodelius P.E."/>
            <person name="Rose J.K.C."/>
            <person name="Tang K."/>
        </authorList>
    </citation>
    <scope>NUCLEOTIDE SEQUENCE [LARGE SCALE GENOMIC DNA]</scope>
    <source>
        <strain evidence="3">cv. Huhao1</strain>
        <tissue evidence="2">Leaf</tissue>
    </source>
</reference>
<organism evidence="2 3">
    <name type="scientific">Artemisia annua</name>
    <name type="common">Sweet wormwood</name>
    <dbReference type="NCBI Taxonomy" id="35608"/>
    <lineage>
        <taxon>Eukaryota</taxon>
        <taxon>Viridiplantae</taxon>
        <taxon>Streptophyta</taxon>
        <taxon>Embryophyta</taxon>
        <taxon>Tracheophyta</taxon>
        <taxon>Spermatophyta</taxon>
        <taxon>Magnoliopsida</taxon>
        <taxon>eudicotyledons</taxon>
        <taxon>Gunneridae</taxon>
        <taxon>Pentapetalae</taxon>
        <taxon>asterids</taxon>
        <taxon>campanulids</taxon>
        <taxon>Asterales</taxon>
        <taxon>Asteraceae</taxon>
        <taxon>Asteroideae</taxon>
        <taxon>Anthemideae</taxon>
        <taxon>Artemisiinae</taxon>
        <taxon>Artemisia</taxon>
    </lineage>
</organism>
<keyword evidence="1" id="KW-0472">Membrane</keyword>
<feature type="transmembrane region" description="Helical" evidence="1">
    <location>
        <begin position="6"/>
        <end position="30"/>
    </location>
</feature>
<gene>
    <name evidence="2" type="ORF">CTI12_AA341540</name>
</gene>
<protein>
    <submittedName>
        <fullName evidence="2">Uncharacterized protein</fullName>
    </submittedName>
</protein>
<evidence type="ECO:0000313" key="3">
    <source>
        <dbReference type="Proteomes" id="UP000245207"/>
    </source>
</evidence>
<feature type="transmembrane region" description="Helical" evidence="1">
    <location>
        <begin position="42"/>
        <end position="61"/>
    </location>
</feature>
<accession>A0A2U1MUE1</accession>
<dbReference type="AlphaFoldDB" id="A0A2U1MUE1"/>
<keyword evidence="1" id="KW-0812">Transmembrane</keyword>
<dbReference type="Proteomes" id="UP000245207">
    <property type="component" value="Unassembled WGS sequence"/>
</dbReference>